<comment type="caution">
    <text evidence="3">The sequence shown here is derived from an EMBL/GenBank/DDBJ whole genome shotgun (WGS) entry which is preliminary data.</text>
</comment>
<evidence type="ECO:0000313" key="3">
    <source>
        <dbReference type="EMBL" id="EMS77849.1"/>
    </source>
</evidence>
<reference evidence="3 4" key="1">
    <citation type="journal article" date="2013" name="Genome Announc.">
        <title>Draft Genome Sequence of Desulfotignum phosphitoxidans DSM 13687 Strain FiPS-3.</title>
        <authorList>
            <person name="Poehlein A."/>
            <person name="Daniel R."/>
            <person name="Simeonova D.D."/>
        </authorList>
    </citation>
    <scope>NUCLEOTIDE SEQUENCE [LARGE SCALE GENOMIC DNA]</scope>
    <source>
        <strain evidence="3 4">DSM 13687</strain>
    </source>
</reference>
<dbReference type="Proteomes" id="UP000014216">
    <property type="component" value="Unassembled WGS sequence"/>
</dbReference>
<accession>S0FXG2</accession>
<keyword evidence="2" id="KW-1133">Transmembrane helix</keyword>
<protein>
    <submittedName>
        <fullName evidence="3">Uncharacterized protein</fullName>
    </submittedName>
</protein>
<keyword evidence="2" id="KW-0472">Membrane</keyword>
<evidence type="ECO:0000256" key="1">
    <source>
        <dbReference type="SAM" id="MobiDB-lite"/>
    </source>
</evidence>
<proteinExistence type="predicted"/>
<name>S0FXG2_9BACT</name>
<keyword evidence="4" id="KW-1185">Reference proteome</keyword>
<evidence type="ECO:0000256" key="2">
    <source>
        <dbReference type="SAM" id="Phobius"/>
    </source>
</evidence>
<organism evidence="3 4">
    <name type="scientific">Desulfotignum phosphitoxidans DSM 13687</name>
    <dbReference type="NCBI Taxonomy" id="1286635"/>
    <lineage>
        <taxon>Bacteria</taxon>
        <taxon>Pseudomonadati</taxon>
        <taxon>Thermodesulfobacteriota</taxon>
        <taxon>Desulfobacteria</taxon>
        <taxon>Desulfobacterales</taxon>
        <taxon>Desulfobacteraceae</taxon>
        <taxon>Desulfotignum</taxon>
    </lineage>
</organism>
<keyword evidence="2" id="KW-0812">Transmembrane</keyword>
<dbReference type="EMBL" id="APJX01000012">
    <property type="protein sequence ID" value="EMS77849.1"/>
    <property type="molecule type" value="Genomic_DNA"/>
</dbReference>
<gene>
    <name evidence="3" type="ORF">Dpo_12c01270</name>
</gene>
<dbReference type="RefSeq" id="WP_006968287.1">
    <property type="nucleotide sequence ID" value="NZ_APJX01000012.1"/>
</dbReference>
<feature type="transmembrane region" description="Helical" evidence="2">
    <location>
        <begin position="12"/>
        <end position="33"/>
    </location>
</feature>
<dbReference type="AlphaFoldDB" id="S0FXG2"/>
<evidence type="ECO:0000313" key="4">
    <source>
        <dbReference type="Proteomes" id="UP000014216"/>
    </source>
</evidence>
<feature type="region of interest" description="Disordered" evidence="1">
    <location>
        <begin position="40"/>
        <end position="61"/>
    </location>
</feature>
<sequence length="61" mass="6545">MIAAAPLFRGSVHAWAQTVIQAMVALGGIVLVLEAMRSKAGRKRSSRSSSLKGFATRELFL</sequence>